<gene>
    <name evidence="1" type="ORF">K491DRAFT_521295</name>
</gene>
<protein>
    <submittedName>
        <fullName evidence="1">Uncharacterized protein</fullName>
    </submittedName>
</protein>
<proteinExistence type="predicted"/>
<dbReference type="Proteomes" id="UP000799324">
    <property type="component" value="Unassembled WGS sequence"/>
</dbReference>
<organism evidence="1 2">
    <name type="scientific">Lophiostoma macrostomum CBS 122681</name>
    <dbReference type="NCBI Taxonomy" id="1314788"/>
    <lineage>
        <taxon>Eukaryota</taxon>
        <taxon>Fungi</taxon>
        <taxon>Dikarya</taxon>
        <taxon>Ascomycota</taxon>
        <taxon>Pezizomycotina</taxon>
        <taxon>Dothideomycetes</taxon>
        <taxon>Pleosporomycetidae</taxon>
        <taxon>Pleosporales</taxon>
        <taxon>Lophiostomataceae</taxon>
        <taxon>Lophiostoma</taxon>
    </lineage>
</organism>
<name>A0A6A6T353_9PLEO</name>
<dbReference type="AlphaFoldDB" id="A0A6A6T353"/>
<keyword evidence="2" id="KW-1185">Reference proteome</keyword>
<reference evidence="1" key="1">
    <citation type="journal article" date="2020" name="Stud. Mycol.">
        <title>101 Dothideomycetes genomes: a test case for predicting lifestyles and emergence of pathogens.</title>
        <authorList>
            <person name="Haridas S."/>
            <person name="Albert R."/>
            <person name="Binder M."/>
            <person name="Bloem J."/>
            <person name="Labutti K."/>
            <person name="Salamov A."/>
            <person name="Andreopoulos B."/>
            <person name="Baker S."/>
            <person name="Barry K."/>
            <person name="Bills G."/>
            <person name="Bluhm B."/>
            <person name="Cannon C."/>
            <person name="Castanera R."/>
            <person name="Culley D."/>
            <person name="Daum C."/>
            <person name="Ezra D."/>
            <person name="Gonzalez J."/>
            <person name="Henrissat B."/>
            <person name="Kuo A."/>
            <person name="Liang C."/>
            <person name="Lipzen A."/>
            <person name="Lutzoni F."/>
            <person name="Magnuson J."/>
            <person name="Mondo S."/>
            <person name="Nolan M."/>
            <person name="Ohm R."/>
            <person name="Pangilinan J."/>
            <person name="Park H.-J."/>
            <person name="Ramirez L."/>
            <person name="Alfaro M."/>
            <person name="Sun H."/>
            <person name="Tritt A."/>
            <person name="Yoshinaga Y."/>
            <person name="Zwiers L.-H."/>
            <person name="Turgeon B."/>
            <person name="Goodwin S."/>
            <person name="Spatafora J."/>
            <person name="Crous P."/>
            <person name="Grigoriev I."/>
        </authorList>
    </citation>
    <scope>NUCLEOTIDE SEQUENCE</scope>
    <source>
        <strain evidence="1">CBS 122681</strain>
    </source>
</reference>
<evidence type="ECO:0000313" key="2">
    <source>
        <dbReference type="Proteomes" id="UP000799324"/>
    </source>
</evidence>
<accession>A0A6A6T353</accession>
<dbReference type="EMBL" id="MU004383">
    <property type="protein sequence ID" value="KAF2653333.1"/>
    <property type="molecule type" value="Genomic_DNA"/>
</dbReference>
<sequence>MRSHQLRRWEFCSSTTFPSSVPSSRVVEVGRGGASRVKSNAMPFGHAFSQGLRDAGDWVSGDDGDHHELSIISIVNDMRGINHFLNIFHGACMSGALIYINPLALELCKFLTTCFTHCLPLKSGYPNSMSKGRRLLKNRTSQSCMAVATFCSWDRVCCATVGFAL</sequence>
<evidence type="ECO:0000313" key="1">
    <source>
        <dbReference type="EMBL" id="KAF2653333.1"/>
    </source>
</evidence>